<evidence type="ECO:0008006" key="5">
    <source>
        <dbReference type="Google" id="ProtNLM"/>
    </source>
</evidence>
<evidence type="ECO:0000313" key="3">
    <source>
        <dbReference type="EMBL" id="QDV29302.1"/>
    </source>
</evidence>
<protein>
    <recommendedName>
        <fullName evidence="5">Phage holin family protein</fullName>
    </recommendedName>
</protein>
<evidence type="ECO:0000256" key="2">
    <source>
        <dbReference type="SAM" id="Phobius"/>
    </source>
</evidence>
<proteinExistence type="predicted"/>
<organism evidence="3 4">
    <name type="scientific">Planctopirus ephydatiae</name>
    <dbReference type="NCBI Taxonomy" id="2528019"/>
    <lineage>
        <taxon>Bacteria</taxon>
        <taxon>Pseudomonadati</taxon>
        <taxon>Planctomycetota</taxon>
        <taxon>Planctomycetia</taxon>
        <taxon>Planctomycetales</taxon>
        <taxon>Planctomycetaceae</taxon>
        <taxon>Planctopirus</taxon>
    </lineage>
</organism>
<dbReference type="Pfam" id="PF07332">
    <property type="entry name" value="Phage_holin_3_6"/>
    <property type="match status" value="1"/>
</dbReference>
<dbReference type="AlphaFoldDB" id="A0A518GKW6"/>
<evidence type="ECO:0000313" key="4">
    <source>
        <dbReference type="Proteomes" id="UP000315349"/>
    </source>
</evidence>
<feature type="region of interest" description="Disordered" evidence="1">
    <location>
        <begin position="1"/>
        <end position="20"/>
    </location>
</feature>
<feature type="transmembrane region" description="Helical" evidence="2">
    <location>
        <begin position="98"/>
        <end position="122"/>
    </location>
</feature>
<feature type="compositionally biased region" description="Basic and acidic residues" evidence="1">
    <location>
        <begin position="1"/>
        <end position="13"/>
    </location>
</feature>
<evidence type="ECO:0000256" key="1">
    <source>
        <dbReference type="SAM" id="MobiDB-lite"/>
    </source>
</evidence>
<reference evidence="3 4" key="1">
    <citation type="submission" date="2019-02" db="EMBL/GenBank/DDBJ databases">
        <title>Deep-cultivation of Planctomycetes and their phenomic and genomic characterization uncovers novel biology.</title>
        <authorList>
            <person name="Wiegand S."/>
            <person name="Jogler M."/>
            <person name="Boedeker C."/>
            <person name="Pinto D."/>
            <person name="Vollmers J."/>
            <person name="Rivas-Marin E."/>
            <person name="Kohn T."/>
            <person name="Peeters S.H."/>
            <person name="Heuer A."/>
            <person name="Rast P."/>
            <person name="Oberbeckmann S."/>
            <person name="Bunk B."/>
            <person name="Jeske O."/>
            <person name="Meyerdierks A."/>
            <person name="Storesund J.E."/>
            <person name="Kallscheuer N."/>
            <person name="Luecker S."/>
            <person name="Lage O.M."/>
            <person name="Pohl T."/>
            <person name="Merkel B.J."/>
            <person name="Hornburger P."/>
            <person name="Mueller R.-W."/>
            <person name="Bruemmer F."/>
            <person name="Labrenz M."/>
            <person name="Spormann A.M."/>
            <person name="Op den Camp H."/>
            <person name="Overmann J."/>
            <person name="Amann R."/>
            <person name="Jetten M.S.M."/>
            <person name="Mascher T."/>
            <person name="Medema M.H."/>
            <person name="Devos D.P."/>
            <person name="Kaster A.-K."/>
            <person name="Ovreas L."/>
            <person name="Rohde M."/>
            <person name="Galperin M.Y."/>
            <person name="Jogler C."/>
        </authorList>
    </citation>
    <scope>NUCLEOTIDE SEQUENCE [LARGE SCALE GENOMIC DNA]</scope>
    <source>
        <strain evidence="3 4">Spb1</strain>
    </source>
</reference>
<keyword evidence="4" id="KW-1185">Reference proteome</keyword>
<dbReference type="RefSeq" id="WP_145296983.1">
    <property type="nucleotide sequence ID" value="NZ_CP036299.1"/>
</dbReference>
<gene>
    <name evidence="3" type="ORF">Spb1_11820</name>
</gene>
<accession>A0A518GKW6</accession>
<name>A0A518GKW6_9PLAN</name>
<dbReference type="OrthoDB" id="214571at2"/>
<dbReference type="EMBL" id="CP036299">
    <property type="protein sequence ID" value="QDV29302.1"/>
    <property type="molecule type" value="Genomic_DNA"/>
</dbReference>
<dbReference type="Proteomes" id="UP000315349">
    <property type="component" value="Chromosome"/>
</dbReference>
<dbReference type="KEGG" id="peh:Spb1_11820"/>
<keyword evidence="2" id="KW-0472">Membrane</keyword>
<sequence>MDSEKITMNEREPTPASRANARVNDQSPTLMIIIHECLKLADLQLQLLQIDIVDFWKRSQLALGLLTLASGLLLGSLPIGLLAFSAWLERASGLSREFCLACTAAIGFAFAVTILLWAMMLLKHATEPLSRNQEELKANLLWMRNLLHQGENDDK</sequence>
<keyword evidence="2" id="KW-0812">Transmembrane</keyword>
<feature type="transmembrane region" description="Helical" evidence="2">
    <location>
        <begin position="61"/>
        <end position="86"/>
    </location>
</feature>
<dbReference type="InterPro" id="IPR009937">
    <property type="entry name" value="Phage_holin_3_6"/>
</dbReference>
<keyword evidence="2" id="KW-1133">Transmembrane helix</keyword>